<proteinExistence type="inferred from homology"/>
<keyword evidence="4" id="KW-0276">Fatty acid metabolism</keyword>
<dbReference type="Pfam" id="PF00501">
    <property type="entry name" value="AMP-binding"/>
    <property type="match status" value="1"/>
</dbReference>
<evidence type="ECO:0000313" key="8">
    <source>
        <dbReference type="EMBL" id="OTF81071.1"/>
    </source>
</evidence>
<keyword evidence="5" id="KW-0067">ATP-binding</keyword>
<dbReference type="OrthoDB" id="6492400at2759"/>
<keyword evidence="9" id="KW-1185">Reference proteome</keyword>
<dbReference type="Proteomes" id="UP000194236">
    <property type="component" value="Unassembled WGS sequence"/>
</dbReference>
<dbReference type="Gene3D" id="3.40.50.12780">
    <property type="entry name" value="N-terminal domain of ligase-like"/>
    <property type="match status" value="1"/>
</dbReference>
<organism evidence="8 9">
    <name type="scientific">Euroglyphus maynei</name>
    <name type="common">Mayne's house dust mite</name>
    <dbReference type="NCBI Taxonomy" id="6958"/>
    <lineage>
        <taxon>Eukaryota</taxon>
        <taxon>Metazoa</taxon>
        <taxon>Ecdysozoa</taxon>
        <taxon>Arthropoda</taxon>
        <taxon>Chelicerata</taxon>
        <taxon>Arachnida</taxon>
        <taxon>Acari</taxon>
        <taxon>Acariformes</taxon>
        <taxon>Sarcoptiformes</taxon>
        <taxon>Astigmata</taxon>
        <taxon>Psoroptidia</taxon>
        <taxon>Analgoidea</taxon>
        <taxon>Pyroglyphidae</taxon>
        <taxon>Pyroglyphinae</taxon>
        <taxon>Euroglyphus</taxon>
    </lineage>
</organism>
<dbReference type="PANTHER" id="PTHR43272:SF83">
    <property type="entry name" value="ACYL-COA SYNTHETASE LONG-CHAIN, ISOFORM J"/>
    <property type="match status" value="1"/>
</dbReference>
<keyword evidence="2" id="KW-0436">Ligase</keyword>
<dbReference type="GO" id="GO:0090433">
    <property type="term" value="F:palmitoyl-CoA ligase activity"/>
    <property type="evidence" value="ECO:0007669"/>
    <property type="project" value="TreeGrafter"/>
</dbReference>
<dbReference type="EMBL" id="MUJZ01015425">
    <property type="protein sequence ID" value="OTF81071.1"/>
    <property type="molecule type" value="Genomic_DNA"/>
</dbReference>
<dbReference type="PANTHER" id="PTHR43272">
    <property type="entry name" value="LONG-CHAIN-FATTY-ACID--COA LIGASE"/>
    <property type="match status" value="1"/>
</dbReference>
<comment type="caution">
    <text evidence="8">The sequence shown here is derived from an EMBL/GenBank/DDBJ whole genome shotgun (WGS) entry which is preliminary data.</text>
</comment>
<evidence type="ECO:0000256" key="6">
    <source>
        <dbReference type="ARBA" id="ARBA00026121"/>
    </source>
</evidence>
<evidence type="ECO:0000256" key="2">
    <source>
        <dbReference type="ARBA" id="ARBA00022598"/>
    </source>
</evidence>
<reference evidence="8 9" key="1">
    <citation type="submission" date="2017-03" db="EMBL/GenBank/DDBJ databases">
        <title>Genome Survey of Euroglyphus maynei.</title>
        <authorList>
            <person name="Arlian L.G."/>
            <person name="Morgan M.S."/>
            <person name="Rider S.D."/>
        </authorList>
    </citation>
    <scope>NUCLEOTIDE SEQUENCE [LARGE SCALE GENOMIC DNA]</scope>
    <source>
        <strain evidence="8">Arlian Lab</strain>
        <tissue evidence="8">Whole body</tissue>
    </source>
</reference>
<evidence type="ECO:0000259" key="7">
    <source>
        <dbReference type="Pfam" id="PF00501"/>
    </source>
</evidence>
<comment type="similarity">
    <text evidence="1">Belongs to the ATP-dependent AMP-binding enzyme family.</text>
</comment>
<feature type="non-terminal residue" evidence="8">
    <location>
        <position position="1"/>
    </location>
</feature>
<gene>
    <name evidence="8" type="ORF">BLA29_011663</name>
</gene>
<evidence type="ECO:0000313" key="9">
    <source>
        <dbReference type="Proteomes" id="UP000194236"/>
    </source>
</evidence>
<dbReference type="SUPFAM" id="SSF56801">
    <property type="entry name" value="Acetyl-CoA synthetase-like"/>
    <property type="match status" value="1"/>
</dbReference>
<dbReference type="AlphaFoldDB" id="A0A1Y3BJB8"/>
<sequence>YETPIVNKLLCKKIREQFGGQIHLLILGGAPLSASLQALIKAALNVKLVQGYGMTETLGACICMDEDDLSYGRCGRPLYGVHAKLDDWAEGDYRITDKPYPRGELLIGSKANSVGYLMKPEMTAELYEKDEHLGITWFRTGDIAEVYPDGTFKIIDRKKDLVKLANGEYFSLGKVCFFRNRKKFHSNN</sequence>
<dbReference type="GO" id="GO:0030182">
    <property type="term" value="P:neuron differentiation"/>
    <property type="evidence" value="ECO:0007669"/>
    <property type="project" value="TreeGrafter"/>
</dbReference>
<dbReference type="InterPro" id="IPR042099">
    <property type="entry name" value="ANL_N_sf"/>
</dbReference>
<accession>A0A1Y3BJB8</accession>
<dbReference type="GO" id="GO:0035336">
    <property type="term" value="P:long-chain fatty-acyl-CoA metabolic process"/>
    <property type="evidence" value="ECO:0007669"/>
    <property type="project" value="TreeGrafter"/>
</dbReference>
<evidence type="ECO:0000256" key="1">
    <source>
        <dbReference type="ARBA" id="ARBA00006432"/>
    </source>
</evidence>
<feature type="domain" description="AMP-dependent synthetase/ligase" evidence="7">
    <location>
        <begin position="15"/>
        <end position="117"/>
    </location>
</feature>
<dbReference type="InterPro" id="IPR000873">
    <property type="entry name" value="AMP-dep_synth/lig_dom"/>
</dbReference>
<dbReference type="GO" id="GO:0005524">
    <property type="term" value="F:ATP binding"/>
    <property type="evidence" value="ECO:0007669"/>
    <property type="project" value="UniProtKB-KW"/>
</dbReference>
<dbReference type="GO" id="GO:0005783">
    <property type="term" value="C:endoplasmic reticulum"/>
    <property type="evidence" value="ECO:0007669"/>
    <property type="project" value="TreeGrafter"/>
</dbReference>
<dbReference type="EC" id="6.2.1.3" evidence="6"/>
<evidence type="ECO:0000256" key="4">
    <source>
        <dbReference type="ARBA" id="ARBA00022832"/>
    </source>
</evidence>
<name>A0A1Y3BJB8_EURMA</name>
<evidence type="ECO:0000256" key="5">
    <source>
        <dbReference type="ARBA" id="ARBA00022840"/>
    </source>
</evidence>
<keyword evidence="3" id="KW-0547">Nucleotide-binding</keyword>
<keyword evidence="4" id="KW-0443">Lipid metabolism</keyword>
<protein>
    <recommendedName>
        <fullName evidence="6">long-chain-fatty-acid--CoA ligase</fullName>
        <ecNumber evidence="6">6.2.1.3</ecNumber>
    </recommendedName>
</protein>
<dbReference type="GO" id="GO:0005811">
    <property type="term" value="C:lipid droplet"/>
    <property type="evidence" value="ECO:0007669"/>
    <property type="project" value="TreeGrafter"/>
</dbReference>
<dbReference type="GO" id="GO:0005886">
    <property type="term" value="C:plasma membrane"/>
    <property type="evidence" value="ECO:0007669"/>
    <property type="project" value="TreeGrafter"/>
</dbReference>
<evidence type="ECO:0000256" key="3">
    <source>
        <dbReference type="ARBA" id="ARBA00022741"/>
    </source>
</evidence>